<keyword evidence="1" id="KW-0175">Coiled coil</keyword>
<proteinExistence type="predicted"/>
<dbReference type="PANTHER" id="PTHR31355:SF4">
    <property type="entry name" value="TOG DOMAIN-CONTAINING PROTEIN"/>
    <property type="match status" value="1"/>
</dbReference>
<accession>A0A6A1VC11</accession>
<evidence type="ECO:0000256" key="1">
    <source>
        <dbReference type="SAM" id="Coils"/>
    </source>
</evidence>
<reference evidence="2 3" key="1">
    <citation type="journal article" date="2019" name="Plant Biotechnol. J.">
        <title>The red bayberry genome and genetic basis of sex determination.</title>
        <authorList>
            <person name="Jia H.M."/>
            <person name="Jia H.J."/>
            <person name="Cai Q.L."/>
            <person name="Wang Y."/>
            <person name="Zhao H.B."/>
            <person name="Yang W.F."/>
            <person name="Wang G.Y."/>
            <person name="Li Y.H."/>
            <person name="Zhan D.L."/>
            <person name="Shen Y.T."/>
            <person name="Niu Q.F."/>
            <person name="Chang L."/>
            <person name="Qiu J."/>
            <person name="Zhao L."/>
            <person name="Xie H.B."/>
            <person name="Fu W.Y."/>
            <person name="Jin J."/>
            <person name="Li X.W."/>
            <person name="Jiao Y."/>
            <person name="Zhou C.C."/>
            <person name="Tu T."/>
            <person name="Chai C.Y."/>
            <person name="Gao J.L."/>
            <person name="Fan L.J."/>
            <person name="van de Weg E."/>
            <person name="Wang J.Y."/>
            <person name="Gao Z.S."/>
        </authorList>
    </citation>
    <scope>NUCLEOTIDE SEQUENCE [LARGE SCALE GENOMIC DNA]</scope>
    <source>
        <tissue evidence="2">Leaves</tissue>
    </source>
</reference>
<dbReference type="InterPro" id="IPR016024">
    <property type="entry name" value="ARM-type_fold"/>
</dbReference>
<sequence length="381" mass="43983">MKGSVRLRTTKTIVHNWQKFKTEEVLTRRQDRSYPINKSFFVQLQSQIIPILKHTAQIFWQMSSSEGNFGASSAGSFPLQQACLKVVSVIARDGIDPTTTEDRKRRIIHSLCEPLSDSLLGSQECLASGAALCLKVLVDSDNRRFASDEMVNKVCQNVAGALGEKSTQANSRMGLVMSLAKRNGLIVEAYERLLIQSGLQILRAGVAEGNSQKRLLAIQMVNYLMKSLDPWSTFSELKLIIEEMEKCQSDKMAYVRGAAFEALQSETKRLLLRARKSCDFFRWYDPPMCEHGKRVLRRMQTMHERVKVDMTQPSPNEDRERANARHHVELEEMGKERARHRVELEDIEKKRARRRVELEDIEKERVHHNFELERQRHIFEL</sequence>
<dbReference type="Gene3D" id="1.25.10.10">
    <property type="entry name" value="Leucine-rich Repeat Variant"/>
    <property type="match status" value="1"/>
</dbReference>
<dbReference type="PANTHER" id="PTHR31355">
    <property type="entry name" value="MICROTUBULE-ASSOCIATED PROTEIN TORTIFOLIA1"/>
    <property type="match status" value="1"/>
</dbReference>
<dbReference type="Proteomes" id="UP000516437">
    <property type="component" value="Chromosome 6"/>
</dbReference>
<gene>
    <name evidence="2" type="ORF">CJ030_MR6G016560</name>
</gene>
<dbReference type="InterPro" id="IPR011989">
    <property type="entry name" value="ARM-like"/>
</dbReference>
<dbReference type="EMBL" id="RXIC02000024">
    <property type="protein sequence ID" value="KAB1209337.1"/>
    <property type="molecule type" value="Genomic_DNA"/>
</dbReference>
<keyword evidence="3" id="KW-1185">Reference proteome</keyword>
<dbReference type="OrthoDB" id="611190at2759"/>
<evidence type="ECO:0000313" key="3">
    <source>
        <dbReference type="Proteomes" id="UP000516437"/>
    </source>
</evidence>
<dbReference type="SUPFAM" id="SSF48371">
    <property type="entry name" value="ARM repeat"/>
    <property type="match status" value="1"/>
</dbReference>
<dbReference type="AlphaFoldDB" id="A0A6A1VC11"/>
<feature type="coiled-coil region" evidence="1">
    <location>
        <begin position="330"/>
        <end position="364"/>
    </location>
</feature>
<name>A0A6A1VC11_9ROSI</name>
<dbReference type="InterPro" id="IPR033337">
    <property type="entry name" value="TORTIFOLIA1/SINE1-2"/>
</dbReference>
<evidence type="ECO:0000313" key="2">
    <source>
        <dbReference type="EMBL" id="KAB1209337.1"/>
    </source>
</evidence>
<dbReference type="GO" id="GO:0008017">
    <property type="term" value="F:microtubule binding"/>
    <property type="evidence" value="ECO:0007669"/>
    <property type="project" value="InterPro"/>
</dbReference>
<protein>
    <submittedName>
        <fullName evidence="2">Uncharacterized protein</fullName>
    </submittedName>
</protein>
<comment type="caution">
    <text evidence="2">The sequence shown here is derived from an EMBL/GenBank/DDBJ whole genome shotgun (WGS) entry which is preliminary data.</text>
</comment>
<organism evidence="2 3">
    <name type="scientific">Morella rubra</name>
    <name type="common">Chinese bayberry</name>
    <dbReference type="NCBI Taxonomy" id="262757"/>
    <lineage>
        <taxon>Eukaryota</taxon>
        <taxon>Viridiplantae</taxon>
        <taxon>Streptophyta</taxon>
        <taxon>Embryophyta</taxon>
        <taxon>Tracheophyta</taxon>
        <taxon>Spermatophyta</taxon>
        <taxon>Magnoliopsida</taxon>
        <taxon>eudicotyledons</taxon>
        <taxon>Gunneridae</taxon>
        <taxon>Pentapetalae</taxon>
        <taxon>rosids</taxon>
        <taxon>fabids</taxon>
        <taxon>Fagales</taxon>
        <taxon>Myricaceae</taxon>
        <taxon>Morella</taxon>
    </lineage>
</organism>
<dbReference type="GO" id="GO:0005874">
    <property type="term" value="C:microtubule"/>
    <property type="evidence" value="ECO:0007669"/>
    <property type="project" value="InterPro"/>
</dbReference>